<dbReference type="Proteomes" id="UP000187735">
    <property type="component" value="Chromosome"/>
</dbReference>
<dbReference type="AlphaFoldDB" id="A0A1P8WIY2"/>
<accession>A0A1P8WIY2</accession>
<feature type="compositionally biased region" description="Basic and acidic residues" evidence="1">
    <location>
        <begin position="263"/>
        <end position="272"/>
    </location>
</feature>
<organism evidence="3 4">
    <name type="scientific">Fuerstiella marisgermanici</name>
    <dbReference type="NCBI Taxonomy" id="1891926"/>
    <lineage>
        <taxon>Bacteria</taxon>
        <taxon>Pseudomonadati</taxon>
        <taxon>Planctomycetota</taxon>
        <taxon>Planctomycetia</taxon>
        <taxon>Planctomycetales</taxon>
        <taxon>Planctomycetaceae</taxon>
        <taxon>Fuerstiella</taxon>
    </lineage>
</organism>
<proteinExistence type="predicted"/>
<gene>
    <name evidence="3" type="ORF">Fuma_03638</name>
</gene>
<dbReference type="PROSITE" id="PS51257">
    <property type="entry name" value="PROKAR_LIPOPROTEIN"/>
    <property type="match status" value="1"/>
</dbReference>
<keyword evidence="2" id="KW-0732">Signal</keyword>
<feature type="signal peptide" evidence="2">
    <location>
        <begin position="1"/>
        <end position="24"/>
    </location>
</feature>
<evidence type="ECO:0008006" key="5">
    <source>
        <dbReference type="Google" id="ProtNLM"/>
    </source>
</evidence>
<feature type="region of interest" description="Disordered" evidence="1">
    <location>
        <begin position="249"/>
        <end position="344"/>
    </location>
</feature>
<keyword evidence="4" id="KW-1185">Reference proteome</keyword>
<sequence length="344" mass="37201" precursor="true">MRRKKEVVMRLKRFALLLTATSIAVSGCTASRYGSSAPGSGGGDFSAGAEYDTDPPMQQNRSRMAIQPRPVPPAQGVSHVRGVSFLTVLKGSDHNDNCCDDPNCAAPEEAVCVPDKACGESFFQRSRCWSGLFCPTKKDACVPEANCEESYCQPLIETPCGDEGCTAKSSSPCRRFFTSFTGKMKKFSFCRRGSACGEGCVAQYSQECGDEGCVTFGRREHSMTPQQNDGCRAASPLAAPLADPFVEHGTVETPPAGVPTAPREFEGGKAPHEQPVPPAPQPVKPNNAAPLNPVPNVPNDQAMVEPQVWPKLKVDNVPSEEWSTPQWTQRPQTANTHPTGWRRR</sequence>
<evidence type="ECO:0000313" key="3">
    <source>
        <dbReference type="EMBL" id="APZ94020.1"/>
    </source>
</evidence>
<feature type="chain" id="PRO_5012139714" description="Lipoprotein" evidence="2">
    <location>
        <begin position="25"/>
        <end position="344"/>
    </location>
</feature>
<evidence type="ECO:0000313" key="4">
    <source>
        <dbReference type="Proteomes" id="UP000187735"/>
    </source>
</evidence>
<reference evidence="3 4" key="1">
    <citation type="journal article" date="2016" name="Front. Microbiol.">
        <title>Fuerstia marisgermanicae gen. nov., sp. nov., an Unusual Member of the Phylum Planctomycetes from the German Wadden Sea.</title>
        <authorList>
            <person name="Kohn T."/>
            <person name="Heuer A."/>
            <person name="Jogler M."/>
            <person name="Vollmers J."/>
            <person name="Boedeker C."/>
            <person name="Bunk B."/>
            <person name="Rast P."/>
            <person name="Borchert D."/>
            <person name="Glockner I."/>
            <person name="Freese H.M."/>
            <person name="Klenk H.P."/>
            <person name="Overmann J."/>
            <person name="Kaster A.K."/>
            <person name="Rohde M."/>
            <person name="Wiegand S."/>
            <person name="Jogler C."/>
        </authorList>
    </citation>
    <scope>NUCLEOTIDE SEQUENCE [LARGE SCALE GENOMIC DNA]</scope>
    <source>
        <strain evidence="3 4">NH11</strain>
    </source>
</reference>
<evidence type="ECO:0000256" key="2">
    <source>
        <dbReference type="SAM" id="SignalP"/>
    </source>
</evidence>
<feature type="compositionally biased region" description="Polar residues" evidence="1">
    <location>
        <begin position="321"/>
        <end position="338"/>
    </location>
</feature>
<feature type="compositionally biased region" description="Pro residues" evidence="1">
    <location>
        <begin position="274"/>
        <end position="283"/>
    </location>
</feature>
<dbReference type="EMBL" id="CP017641">
    <property type="protein sequence ID" value="APZ94020.1"/>
    <property type="molecule type" value="Genomic_DNA"/>
</dbReference>
<protein>
    <recommendedName>
        <fullName evidence="5">Lipoprotein</fullName>
    </recommendedName>
</protein>
<name>A0A1P8WIY2_9PLAN</name>
<dbReference type="KEGG" id="fmr:Fuma_03638"/>
<evidence type="ECO:0000256" key="1">
    <source>
        <dbReference type="SAM" id="MobiDB-lite"/>
    </source>
</evidence>